<keyword evidence="3" id="KW-1185">Reference proteome</keyword>
<evidence type="ECO:0000313" key="3">
    <source>
        <dbReference type="Proteomes" id="UP001589738"/>
    </source>
</evidence>
<dbReference type="EMBL" id="JBHLUU010000126">
    <property type="protein sequence ID" value="MFC0477899.1"/>
    <property type="molecule type" value="Genomic_DNA"/>
</dbReference>
<dbReference type="Proteomes" id="UP001589738">
    <property type="component" value="Unassembled WGS sequence"/>
</dbReference>
<gene>
    <name evidence="2" type="ORF">ACFFHF_22175</name>
</gene>
<feature type="transmembrane region" description="Helical" evidence="1">
    <location>
        <begin position="6"/>
        <end position="23"/>
    </location>
</feature>
<name>A0ABV6KXC0_9BACI</name>
<dbReference type="RefSeq" id="WP_160549217.1">
    <property type="nucleotide sequence ID" value="NZ_JBHLUU010000126.1"/>
</dbReference>
<sequence>MLRTIIAGIGGFFLVFIELFLVMKLKGWHSIEIGGIAPFVSVWSMNFFLLFTMFSHAHLWYEKVQDKRTQPEGK</sequence>
<keyword evidence="1" id="KW-1133">Transmembrane helix</keyword>
<proteinExistence type="predicted"/>
<accession>A0ABV6KXC0</accession>
<keyword evidence="1" id="KW-0472">Membrane</keyword>
<evidence type="ECO:0000313" key="2">
    <source>
        <dbReference type="EMBL" id="MFC0477899.1"/>
    </source>
</evidence>
<keyword evidence="1" id="KW-0812">Transmembrane</keyword>
<protein>
    <submittedName>
        <fullName evidence="2">Uncharacterized protein</fullName>
    </submittedName>
</protein>
<comment type="caution">
    <text evidence="2">The sequence shown here is derived from an EMBL/GenBank/DDBJ whole genome shotgun (WGS) entry which is preliminary data.</text>
</comment>
<evidence type="ECO:0000256" key="1">
    <source>
        <dbReference type="SAM" id="Phobius"/>
    </source>
</evidence>
<organism evidence="2 3">
    <name type="scientific">Robertmurraya beringensis</name>
    <dbReference type="NCBI Taxonomy" id="641660"/>
    <lineage>
        <taxon>Bacteria</taxon>
        <taxon>Bacillati</taxon>
        <taxon>Bacillota</taxon>
        <taxon>Bacilli</taxon>
        <taxon>Bacillales</taxon>
        <taxon>Bacillaceae</taxon>
        <taxon>Robertmurraya</taxon>
    </lineage>
</organism>
<reference evidence="2 3" key="1">
    <citation type="submission" date="2024-09" db="EMBL/GenBank/DDBJ databases">
        <authorList>
            <person name="Sun Q."/>
            <person name="Mori K."/>
        </authorList>
    </citation>
    <scope>NUCLEOTIDE SEQUENCE [LARGE SCALE GENOMIC DNA]</scope>
    <source>
        <strain evidence="2 3">CGMCC 1.9126</strain>
    </source>
</reference>
<feature type="transmembrane region" description="Helical" evidence="1">
    <location>
        <begin position="35"/>
        <end position="54"/>
    </location>
</feature>